<comment type="caution">
    <text evidence="2">The sequence shown here is derived from an EMBL/GenBank/DDBJ whole genome shotgun (WGS) entry which is preliminary data.</text>
</comment>
<sequence length="457" mass="51210">MTIKPYSRGSSALLLGNLLFIGKSGSEMQSILRERERERERERTRPSKAEADVGVTGLTWGHRRSTWGFLNLGFPGASVDLAHRRPVIFLGRPSRFLFRSTIILWVSPWLRLVLRVPIFSVTAGEVSTGDPIADDLPRRNRMVFSQICLSPSGFYPSEASTEVAGTFCCSRWHSRRSHYRRQLFQSLESRRSSNFRAEKFLQLSVINKGKRTFVIFLAGWNEKSWAKIFDALTEIVNLAFLCTSGALRRPLHQVTLAHGVVPPPLPPPPPPPGCCPKYDFIREPECFLCSVAYIAATKSLGKVNEAVQEPLFSKLMQMDRGKQKVITELGLRASSSVSTQGCSCESRVSVYANWPPDALFVHDTYSALSDEGKSFDLTLFEAKIYGHAFSNTSGSLTRDVIVSHQVHRGSVVLDIHPISDPLNLSNEQPPSPSLKQLPFPYLDRYKPLSNKDDLKMP</sequence>
<keyword evidence="3" id="KW-1185">Reference proteome</keyword>
<evidence type="ECO:0000256" key="1">
    <source>
        <dbReference type="SAM" id="MobiDB-lite"/>
    </source>
</evidence>
<reference evidence="2" key="1">
    <citation type="submission" date="2022-04" db="EMBL/GenBank/DDBJ databases">
        <title>Carnegiea gigantea Genome sequencing and assembly v2.</title>
        <authorList>
            <person name="Copetti D."/>
            <person name="Sanderson M.J."/>
            <person name="Burquez A."/>
            <person name="Wojciechowski M.F."/>
        </authorList>
    </citation>
    <scope>NUCLEOTIDE SEQUENCE</scope>
    <source>
        <strain evidence="2">SGP5-SGP5p</strain>
        <tissue evidence="2">Aerial part</tissue>
    </source>
</reference>
<dbReference type="EMBL" id="JAKOGI010000592">
    <property type="protein sequence ID" value="KAJ8432672.1"/>
    <property type="molecule type" value="Genomic_DNA"/>
</dbReference>
<evidence type="ECO:0000313" key="3">
    <source>
        <dbReference type="Proteomes" id="UP001153076"/>
    </source>
</evidence>
<proteinExistence type="predicted"/>
<feature type="compositionally biased region" description="Basic and acidic residues" evidence="1">
    <location>
        <begin position="443"/>
        <end position="457"/>
    </location>
</feature>
<organism evidence="2 3">
    <name type="scientific">Carnegiea gigantea</name>
    <dbReference type="NCBI Taxonomy" id="171969"/>
    <lineage>
        <taxon>Eukaryota</taxon>
        <taxon>Viridiplantae</taxon>
        <taxon>Streptophyta</taxon>
        <taxon>Embryophyta</taxon>
        <taxon>Tracheophyta</taxon>
        <taxon>Spermatophyta</taxon>
        <taxon>Magnoliopsida</taxon>
        <taxon>eudicotyledons</taxon>
        <taxon>Gunneridae</taxon>
        <taxon>Pentapetalae</taxon>
        <taxon>Caryophyllales</taxon>
        <taxon>Cactineae</taxon>
        <taxon>Cactaceae</taxon>
        <taxon>Cactoideae</taxon>
        <taxon>Echinocereeae</taxon>
        <taxon>Carnegiea</taxon>
    </lineage>
</organism>
<name>A0A9Q1Q8B4_9CARY</name>
<accession>A0A9Q1Q8B4</accession>
<feature type="region of interest" description="Disordered" evidence="1">
    <location>
        <begin position="422"/>
        <end position="457"/>
    </location>
</feature>
<gene>
    <name evidence="2" type="ORF">Cgig2_033998</name>
</gene>
<dbReference type="AlphaFoldDB" id="A0A9Q1Q8B4"/>
<dbReference type="Proteomes" id="UP001153076">
    <property type="component" value="Unassembled WGS sequence"/>
</dbReference>
<protein>
    <submittedName>
        <fullName evidence="2">Uncharacterized protein</fullName>
    </submittedName>
</protein>
<evidence type="ECO:0000313" key="2">
    <source>
        <dbReference type="EMBL" id="KAJ8432672.1"/>
    </source>
</evidence>